<dbReference type="OMA" id="EMVMEAT"/>
<organism evidence="2 3">
    <name type="scientific">Armillaria gallica</name>
    <name type="common">Bulbous honey fungus</name>
    <name type="synonym">Armillaria bulbosa</name>
    <dbReference type="NCBI Taxonomy" id="47427"/>
    <lineage>
        <taxon>Eukaryota</taxon>
        <taxon>Fungi</taxon>
        <taxon>Dikarya</taxon>
        <taxon>Basidiomycota</taxon>
        <taxon>Agaricomycotina</taxon>
        <taxon>Agaricomycetes</taxon>
        <taxon>Agaricomycetidae</taxon>
        <taxon>Agaricales</taxon>
        <taxon>Marasmiineae</taxon>
        <taxon>Physalacriaceae</taxon>
        <taxon>Armillaria</taxon>
    </lineage>
</organism>
<keyword evidence="3" id="KW-1185">Reference proteome</keyword>
<evidence type="ECO:0000313" key="2">
    <source>
        <dbReference type="EMBL" id="PBK83055.1"/>
    </source>
</evidence>
<evidence type="ECO:0000313" key="3">
    <source>
        <dbReference type="Proteomes" id="UP000217790"/>
    </source>
</evidence>
<name>A0A2H3CJ33_ARMGA</name>
<dbReference type="AlphaFoldDB" id="A0A2H3CJ33"/>
<dbReference type="STRING" id="47427.A0A2H3CJ33"/>
<protein>
    <submittedName>
        <fullName evidence="2">Uncharacterized protein</fullName>
    </submittedName>
</protein>
<dbReference type="Proteomes" id="UP000217790">
    <property type="component" value="Unassembled WGS sequence"/>
</dbReference>
<accession>A0A2H3CJ33</accession>
<gene>
    <name evidence="2" type="ORF">ARMGADRAFT_1089806</name>
</gene>
<proteinExistence type="predicted"/>
<feature type="region of interest" description="Disordered" evidence="1">
    <location>
        <begin position="1"/>
        <end position="23"/>
    </location>
</feature>
<dbReference type="EMBL" id="KZ293710">
    <property type="protein sequence ID" value="PBK83055.1"/>
    <property type="molecule type" value="Genomic_DNA"/>
</dbReference>
<dbReference type="OrthoDB" id="3033067at2759"/>
<feature type="compositionally biased region" description="Basic and acidic residues" evidence="1">
    <location>
        <begin position="1"/>
        <end position="13"/>
    </location>
</feature>
<sequence length="184" mass="21046">MEPSNKDLAKIDDSALDPETVVPDESSLPLDQYAKIVAEMEAEGALLIYRLNQIHCWLRYQYSKMHDLSTKESGKENPYTVMLHRLTGLSISKLCKSQAFSLWAKANSHKVLEAWNKELKTKPVACGECTAKLNAFKSKLFKKESKEVQQEWAVTVDEEHKEAIKEYNKRIEAPMSKDPADMQR</sequence>
<dbReference type="InParanoid" id="A0A2H3CJ33"/>
<evidence type="ECO:0000256" key="1">
    <source>
        <dbReference type="SAM" id="MobiDB-lite"/>
    </source>
</evidence>
<reference evidence="3" key="1">
    <citation type="journal article" date="2017" name="Nat. Ecol. Evol.">
        <title>Genome expansion and lineage-specific genetic innovations in the forest pathogenic fungi Armillaria.</title>
        <authorList>
            <person name="Sipos G."/>
            <person name="Prasanna A.N."/>
            <person name="Walter M.C."/>
            <person name="O'Connor E."/>
            <person name="Balint B."/>
            <person name="Krizsan K."/>
            <person name="Kiss B."/>
            <person name="Hess J."/>
            <person name="Varga T."/>
            <person name="Slot J."/>
            <person name="Riley R."/>
            <person name="Boka B."/>
            <person name="Rigling D."/>
            <person name="Barry K."/>
            <person name="Lee J."/>
            <person name="Mihaltcheva S."/>
            <person name="LaButti K."/>
            <person name="Lipzen A."/>
            <person name="Waldron R."/>
            <person name="Moloney N.M."/>
            <person name="Sperisen C."/>
            <person name="Kredics L."/>
            <person name="Vagvoelgyi C."/>
            <person name="Patrignani A."/>
            <person name="Fitzpatrick D."/>
            <person name="Nagy I."/>
            <person name="Doyle S."/>
            <person name="Anderson J.B."/>
            <person name="Grigoriev I.V."/>
            <person name="Gueldener U."/>
            <person name="Muensterkoetter M."/>
            <person name="Nagy L.G."/>
        </authorList>
    </citation>
    <scope>NUCLEOTIDE SEQUENCE [LARGE SCALE GENOMIC DNA]</scope>
    <source>
        <strain evidence="3">Ar21-2</strain>
    </source>
</reference>